<keyword evidence="3" id="KW-0862">Zinc</keyword>
<dbReference type="PROSITE" id="PS51891">
    <property type="entry name" value="CENP_V_GFA"/>
    <property type="match status" value="1"/>
</dbReference>
<dbReference type="Pfam" id="PF04828">
    <property type="entry name" value="GFA"/>
    <property type="match status" value="1"/>
</dbReference>
<evidence type="ECO:0000313" key="5">
    <source>
        <dbReference type="EMBL" id="SKA21499.1"/>
    </source>
</evidence>
<proteinExistence type="inferred from homology"/>
<reference evidence="6" key="1">
    <citation type="submission" date="2017-02" db="EMBL/GenBank/DDBJ databases">
        <authorList>
            <person name="Varghese N."/>
            <person name="Submissions S."/>
        </authorList>
    </citation>
    <scope>NUCLEOTIDE SEQUENCE [LARGE SCALE GENOMIC DNA]</scope>
    <source>
        <strain evidence="6">ATCC 27094</strain>
    </source>
</reference>
<dbReference type="InterPro" id="IPR011057">
    <property type="entry name" value="Mss4-like_sf"/>
</dbReference>
<feature type="domain" description="CENP-V/GFA" evidence="4">
    <location>
        <begin position="6"/>
        <end position="118"/>
    </location>
</feature>
<dbReference type="PANTHER" id="PTHR28620">
    <property type="entry name" value="CENTROMERE PROTEIN V"/>
    <property type="match status" value="1"/>
</dbReference>
<comment type="similarity">
    <text evidence="1">Belongs to the Gfa family.</text>
</comment>
<dbReference type="GO" id="GO:0046872">
    <property type="term" value="F:metal ion binding"/>
    <property type="evidence" value="ECO:0007669"/>
    <property type="project" value="UniProtKB-KW"/>
</dbReference>
<gene>
    <name evidence="5" type="ORF">SAMN02745126_04232</name>
</gene>
<dbReference type="STRING" id="225324.SAMN02745126_04232"/>
<evidence type="ECO:0000259" key="4">
    <source>
        <dbReference type="PROSITE" id="PS51891"/>
    </source>
</evidence>
<evidence type="ECO:0000256" key="2">
    <source>
        <dbReference type="ARBA" id="ARBA00022723"/>
    </source>
</evidence>
<dbReference type="InterPro" id="IPR006913">
    <property type="entry name" value="CENP-V/GFA"/>
</dbReference>
<protein>
    <submittedName>
        <fullName evidence="5">Uncharacterized conserved protein</fullName>
    </submittedName>
</protein>
<dbReference type="GO" id="GO:0016846">
    <property type="term" value="F:carbon-sulfur lyase activity"/>
    <property type="evidence" value="ECO:0007669"/>
    <property type="project" value="InterPro"/>
</dbReference>
<accession>A0A1T4RZQ1</accession>
<keyword evidence="6" id="KW-1185">Reference proteome</keyword>
<evidence type="ECO:0000256" key="1">
    <source>
        <dbReference type="ARBA" id="ARBA00005495"/>
    </source>
</evidence>
<dbReference type="PANTHER" id="PTHR28620:SF1">
    <property type="entry name" value="CENP-V_GFA DOMAIN-CONTAINING PROTEIN"/>
    <property type="match status" value="1"/>
</dbReference>
<evidence type="ECO:0000256" key="3">
    <source>
        <dbReference type="ARBA" id="ARBA00022833"/>
    </source>
</evidence>
<dbReference type="RefSeq" id="WP_085935906.1">
    <property type="nucleotide sequence ID" value="NZ_FUWJ01000006.1"/>
</dbReference>
<dbReference type="SUPFAM" id="SSF51316">
    <property type="entry name" value="Mss4-like"/>
    <property type="match status" value="1"/>
</dbReference>
<sequence length="118" mass="12965">MSTQTYTGSCHCRAVAFTVDLDLDQALRCNCSICTKLGAVWAFAPKARMTFTSGADALDDYQFGQKRLHHRFCRHCGIESFAEGVAPDGTPTVGINLRCLDGVEIEKLTPRLHDGRSL</sequence>
<dbReference type="InterPro" id="IPR052355">
    <property type="entry name" value="CENP-V-like"/>
</dbReference>
<evidence type="ECO:0000313" key="6">
    <source>
        <dbReference type="Proteomes" id="UP000190092"/>
    </source>
</evidence>
<dbReference type="Gene3D" id="2.170.150.70">
    <property type="match status" value="1"/>
</dbReference>
<name>A0A1T4RZQ1_9HYPH</name>
<dbReference type="AlphaFoldDB" id="A0A1T4RZQ1"/>
<keyword evidence="2" id="KW-0479">Metal-binding</keyword>
<dbReference type="OrthoDB" id="7159017at2"/>
<organism evidence="5 6">
    <name type="scientific">Enhydrobacter aerosaccus</name>
    <dbReference type="NCBI Taxonomy" id="225324"/>
    <lineage>
        <taxon>Bacteria</taxon>
        <taxon>Pseudomonadati</taxon>
        <taxon>Pseudomonadota</taxon>
        <taxon>Alphaproteobacteria</taxon>
        <taxon>Hyphomicrobiales</taxon>
        <taxon>Enhydrobacter</taxon>
    </lineage>
</organism>
<dbReference type="EMBL" id="FUWJ01000006">
    <property type="protein sequence ID" value="SKA21499.1"/>
    <property type="molecule type" value="Genomic_DNA"/>
</dbReference>
<dbReference type="Proteomes" id="UP000190092">
    <property type="component" value="Unassembled WGS sequence"/>
</dbReference>